<dbReference type="Proteomes" id="UP000469558">
    <property type="component" value="Unassembled WGS sequence"/>
</dbReference>
<dbReference type="InterPro" id="IPR018535">
    <property type="entry name" value="DUF1996"/>
</dbReference>
<name>A0A8T9C7G5_9HELO</name>
<keyword evidence="3" id="KW-1185">Reference proteome</keyword>
<protein>
    <recommendedName>
        <fullName evidence="1">DUF1996 domain-containing protein</fullName>
    </recommendedName>
</protein>
<dbReference type="Pfam" id="PF09362">
    <property type="entry name" value="DUF1996"/>
    <property type="match status" value="1"/>
</dbReference>
<accession>A0A8T9C7G5</accession>
<reference evidence="2 3" key="1">
    <citation type="submission" date="2018-05" db="EMBL/GenBank/DDBJ databases">
        <title>Genome sequencing and assembly of the regulated plant pathogen Lachnellula willkommii and related sister species for the development of diagnostic species identification markers.</title>
        <authorList>
            <person name="Giroux E."/>
            <person name="Bilodeau G."/>
        </authorList>
    </citation>
    <scope>NUCLEOTIDE SEQUENCE [LARGE SCALE GENOMIC DNA]</scope>
    <source>
        <strain evidence="2 3">CBS 268.59</strain>
    </source>
</reference>
<feature type="domain" description="DUF1996" evidence="1">
    <location>
        <begin position="2"/>
        <end position="83"/>
    </location>
</feature>
<sequence>MWDRCWDGVNLDSVDHKTHVAYPTGADCPASHPVQLPQIFIETIWDTGFFPQSMWPLDGSQPFVFSQGDPTGYGHHADYVFGWKGDVLQKAMDARCDVYDASPAPLVFPATDCPQLKSQEVGIANTCIQKQLAQEELDDCEFDDVLCDEFG</sequence>
<dbReference type="PANTHER" id="PTHR43662:SF13">
    <property type="entry name" value="DUF1996 DOMAIN-CONTAINING PROTEIN"/>
    <property type="match status" value="1"/>
</dbReference>
<evidence type="ECO:0000313" key="3">
    <source>
        <dbReference type="Proteomes" id="UP000469558"/>
    </source>
</evidence>
<dbReference type="EMBL" id="QGMK01000695">
    <property type="protein sequence ID" value="TVY80377.1"/>
    <property type="molecule type" value="Genomic_DNA"/>
</dbReference>
<gene>
    <name evidence="2" type="ORF">LSUE1_G005036</name>
</gene>
<evidence type="ECO:0000313" key="2">
    <source>
        <dbReference type="EMBL" id="TVY80377.1"/>
    </source>
</evidence>
<dbReference type="PANTHER" id="PTHR43662">
    <property type="match status" value="1"/>
</dbReference>
<dbReference type="OrthoDB" id="74764at2759"/>
<dbReference type="AlphaFoldDB" id="A0A8T9C7G5"/>
<organism evidence="2 3">
    <name type="scientific">Lachnellula suecica</name>
    <dbReference type="NCBI Taxonomy" id="602035"/>
    <lineage>
        <taxon>Eukaryota</taxon>
        <taxon>Fungi</taxon>
        <taxon>Dikarya</taxon>
        <taxon>Ascomycota</taxon>
        <taxon>Pezizomycotina</taxon>
        <taxon>Leotiomycetes</taxon>
        <taxon>Helotiales</taxon>
        <taxon>Lachnaceae</taxon>
        <taxon>Lachnellula</taxon>
    </lineage>
</organism>
<evidence type="ECO:0000259" key="1">
    <source>
        <dbReference type="Pfam" id="PF09362"/>
    </source>
</evidence>
<proteinExistence type="predicted"/>
<comment type="caution">
    <text evidence="2">The sequence shown here is derived from an EMBL/GenBank/DDBJ whole genome shotgun (WGS) entry which is preliminary data.</text>
</comment>